<accession>A0ABW5L734</accession>
<gene>
    <name evidence="1" type="ORF">ACFSQW_20225</name>
</gene>
<dbReference type="Proteomes" id="UP001597440">
    <property type="component" value="Unassembled WGS sequence"/>
</dbReference>
<organism evidence="1 2">
    <name type="scientific">Sphingobacterium tabacisoli</name>
    <dbReference type="NCBI Taxonomy" id="2044855"/>
    <lineage>
        <taxon>Bacteria</taxon>
        <taxon>Pseudomonadati</taxon>
        <taxon>Bacteroidota</taxon>
        <taxon>Sphingobacteriia</taxon>
        <taxon>Sphingobacteriales</taxon>
        <taxon>Sphingobacteriaceae</taxon>
        <taxon>Sphingobacterium</taxon>
    </lineage>
</organism>
<name>A0ABW5L734_9SPHI</name>
<dbReference type="Gene3D" id="2.60.120.10">
    <property type="entry name" value="Jelly Rolls"/>
    <property type="match status" value="1"/>
</dbReference>
<comment type="caution">
    <text evidence="1">The sequence shown here is derived from an EMBL/GenBank/DDBJ whole genome shotgun (WGS) entry which is preliminary data.</text>
</comment>
<reference evidence="2" key="1">
    <citation type="journal article" date="2019" name="Int. J. Syst. Evol. Microbiol.">
        <title>The Global Catalogue of Microorganisms (GCM) 10K type strain sequencing project: providing services to taxonomists for standard genome sequencing and annotation.</title>
        <authorList>
            <consortium name="The Broad Institute Genomics Platform"/>
            <consortium name="The Broad Institute Genome Sequencing Center for Infectious Disease"/>
            <person name="Wu L."/>
            <person name="Ma J."/>
        </authorList>
    </citation>
    <scope>NUCLEOTIDE SEQUENCE [LARGE SCALE GENOMIC DNA]</scope>
    <source>
        <strain evidence="2">KCTC 52298</strain>
    </source>
</reference>
<dbReference type="InterPro" id="IPR014710">
    <property type="entry name" value="RmlC-like_jellyroll"/>
</dbReference>
<keyword evidence="2" id="KW-1185">Reference proteome</keyword>
<dbReference type="RefSeq" id="WP_210354865.1">
    <property type="nucleotide sequence ID" value="NZ_JAEQMU010000002.1"/>
</dbReference>
<dbReference type="EMBL" id="JBHULD010000025">
    <property type="protein sequence ID" value="MFD2556726.1"/>
    <property type="molecule type" value="Genomic_DNA"/>
</dbReference>
<evidence type="ECO:0008006" key="3">
    <source>
        <dbReference type="Google" id="ProtNLM"/>
    </source>
</evidence>
<evidence type="ECO:0000313" key="1">
    <source>
        <dbReference type="EMBL" id="MFD2556726.1"/>
    </source>
</evidence>
<proteinExistence type="predicted"/>
<protein>
    <recommendedName>
        <fullName evidence="3">Crp/Fnr family transcriptional regulator</fullName>
    </recommendedName>
</protein>
<sequence length="134" mass="16002">MSNRGDICFLAEGILLKTQLTTITRIIKADQLIFVPLRPKAVYFQALSHCRLLLLSRDSLYAIIERFPRAVRIYDSLLDLWFEQSDERLLLLEMQKAERIDVFMRQHKDVYPYMSRRDIANYISVSEEYLRKNR</sequence>
<evidence type="ECO:0000313" key="2">
    <source>
        <dbReference type="Proteomes" id="UP001597440"/>
    </source>
</evidence>